<dbReference type="OMA" id="YKRECIL"/>
<dbReference type="RefSeq" id="XP_022083110.1">
    <property type="nucleotide sequence ID" value="XM_022227418.1"/>
</dbReference>
<dbReference type="AlphaFoldDB" id="A0A8B7XSY3"/>
<accession>A0A8B7XSY3</accession>
<proteinExistence type="predicted"/>
<organism evidence="1 2">
    <name type="scientific">Acanthaster planci</name>
    <name type="common">Crown-of-thorns starfish</name>
    <dbReference type="NCBI Taxonomy" id="133434"/>
    <lineage>
        <taxon>Eukaryota</taxon>
        <taxon>Metazoa</taxon>
        <taxon>Echinodermata</taxon>
        <taxon>Eleutherozoa</taxon>
        <taxon>Asterozoa</taxon>
        <taxon>Asteroidea</taxon>
        <taxon>Valvatacea</taxon>
        <taxon>Valvatida</taxon>
        <taxon>Acanthasteridae</taxon>
        <taxon>Acanthaster</taxon>
    </lineage>
</organism>
<dbReference type="KEGG" id="aplc:110975186"/>
<keyword evidence="1" id="KW-1185">Reference proteome</keyword>
<dbReference type="OrthoDB" id="6019768at2759"/>
<sequence>MSALQNDSWRLGTPELIQQIAMLAWLNKAENGEEFFKLVSTARVWYELYQRASHNDEIDAYKAETVLAIANYVKSHPRASRDELTKEIEKQIQAFAAKIEAL</sequence>
<dbReference type="Proteomes" id="UP000694845">
    <property type="component" value="Unplaced"/>
</dbReference>
<gene>
    <name evidence="2" type="primary">LOC110975186</name>
</gene>
<reference evidence="2" key="1">
    <citation type="submission" date="2025-08" db="UniProtKB">
        <authorList>
            <consortium name="RefSeq"/>
        </authorList>
    </citation>
    <scope>IDENTIFICATION</scope>
</reference>
<evidence type="ECO:0000313" key="1">
    <source>
        <dbReference type="Proteomes" id="UP000694845"/>
    </source>
</evidence>
<protein>
    <submittedName>
        <fullName evidence="2">Uncharacterized protein LOC110975186</fullName>
    </submittedName>
</protein>
<dbReference type="GeneID" id="110975186"/>
<name>A0A8B7XSY3_ACAPL</name>
<evidence type="ECO:0000313" key="2">
    <source>
        <dbReference type="RefSeq" id="XP_022083110.1"/>
    </source>
</evidence>